<dbReference type="FunFam" id="3.30.565.10:FF:000010">
    <property type="entry name" value="Sensor histidine kinase RcsC"/>
    <property type="match status" value="1"/>
</dbReference>
<dbReference type="CDD" id="cd16922">
    <property type="entry name" value="HATPase_EvgS-ArcB-TorS-like"/>
    <property type="match status" value="1"/>
</dbReference>
<dbReference type="PROSITE" id="PS50885">
    <property type="entry name" value="HAMP"/>
    <property type="match status" value="7"/>
</dbReference>
<keyword evidence="3 10" id="KW-0597">Phosphoprotein</keyword>
<feature type="domain" description="HAMP" evidence="14">
    <location>
        <begin position="448"/>
        <end position="500"/>
    </location>
</feature>
<dbReference type="InterPro" id="IPR003660">
    <property type="entry name" value="HAMP_dom"/>
</dbReference>
<evidence type="ECO:0000256" key="5">
    <source>
        <dbReference type="ARBA" id="ARBA00022737"/>
    </source>
</evidence>
<keyword evidence="7" id="KW-0418">Kinase</keyword>
<dbReference type="CDD" id="cd06225">
    <property type="entry name" value="HAMP"/>
    <property type="match status" value="5"/>
</dbReference>
<evidence type="ECO:0000256" key="7">
    <source>
        <dbReference type="ARBA" id="ARBA00022777"/>
    </source>
</evidence>
<dbReference type="CDD" id="cd00082">
    <property type="entry name" value="HisKA"/>
    <property type="match status" value="1"/>
</dbReference>
<feature type="domain" description="HAMP" evidence="14">
    <location>
        <begin position="540"/>
        <end position="592"/>
    </location>
</feature>
<dbReference type="PANTHER" id="PTHR45339">
    <property type="entry name" value="HYBRID SIGNAL TRANSDUCTION HISTIDINE KINASE J"/>
    <property type="match status" value="1"/>
</dbReference>
<dbReference type="SUPFAM" id="SSF52172">
    <property type="entry name" value="CheY-like"/>
    <property type="match status" value="2"/>
</dbReference>
<accession>J4IB99</accession>
<feature type="domain" description="HAMP" evidence="14">
    <location>
        <begin position="632"/>
        <end position="684"/>
    </location>
</feature>
<dbReference type="InterPro" id="IPR005467">
    <property type="entry name" value="His_kinase_dom"/>
</dbReference>
<dbReference type="SUPFAM" id="SSF58104">
    <property type="entry name" value="Methyl-accepting chemotaxis protein (MCP) signaling domain"/>
    <property type="match status" value="2"/>
</dbReference>
<dbReference type="OrthoDB" id="10266508at2759"/>
<dbReference type="FunFam" id="1.20.120.1530:FF:000002">
    <property type="entry name" value="Two-component osmosensing histidine kinase"/>
    <property type="match status" value="2"/>
</dbReference>
<dbReference type="GO" id="GO:0000155">
    <property type="term" value="F:phosphorelay sensor kinase activity"/>
    <property type="evidence" value="ECO:0007669"/>
    <property type="project" value="InterPro"/>
</dbReference>
<dbReference type="FunFam" id="1.20.120.1530:FF:000003">
    <property type="entry name" value="Atypical/HisK protein kinase"/>
    <property type="match status" value="1"/>
</dbReference>
<feature type="modified residue" description="4-aspartylphosphate" evidence="10">
    <location>
        <position position="1333"/>
    </location>
</feature>
<dbReference type="Gene3D" id="1.20.120.1530">
    <property type="match status" value="4"/>
</dbReference>
<dbReference type="SUPFAM" id="SSF55874">
    <property type="entry name" value="ATPase domain of HSP90 chaperone/DNA topoisomerase II/histidine kinase"/>
    <property type="match status" value="1"/>
</dbReference>
<dbReference type="Pfam" id="PF00672">
    <property type="entry name" value="HAMP"/>
    <property type="match status" value="5"/>
</dbReference>
<keyword evidence="6" id="KW-0547">Nucleotide-binding</keyword>
<dbReference type="PANTHER" id="PTHR45339:SF1">
    <property type="entry name" value="HYBRID SIGNAL TRANSDUCTION HISTIDINE KINASE J"/>
    <property type="match status" value="1"/>
</dbReference>
<dbReference type="InterPro" id="IPR001789">
    <property type="entry name" value="Sig_transdc_resp-reg_receiver"/>
</dbReference>
<dbReference type="HOGENOM" id="CLU_000445_3_0_1"/>
<dbReference type="Proteomes" id="UP000006352">
    <property type="component" value="Unassembled WGS sequence"/>
</dbReference>
<evidence type="ECO:0000259" key="13">
    <source>
        <dbReference type="PROSITE" id="PS50110"/>
    </source>
</evidence>
<feature type="compositionally biased region" description="Polar residues" evidence="11">
    <location>
        <begin position="107"/>
        <end position="139"/>
    </location>
</feature>
<organism evidence="15 16">
    <name type="scientific">Fibroporia radiculosa</name>
    <dbReference type="NCBI Taxonomy" id="599839"/>
    <lineage>
        <taxon>Eukaryota</taxon>
        <taxon>Fungi</taxon>
        <taxon>Dikarya</taxon>
        <taxon>Basidiomycota</taxon>
        <taxon>Agaricomycotina</taxon>
        <taxon>Agaricomycetes</taxon>
        <taxon>Polyporales</taxon>
        <taxon>Fibroporiaceae</taxon>
        <taxon>Fibroporia</taxon>
    </lineage>
</organism>
<feature type="domain" description="Response regulatory" evidence="13">
    <location>
        <begin position="1279"/>
        <end position="1403"/>
    </location>
</feature>
<dbReference type="FunFam" id="3.40.50.2300:FF:000235">
    <property type="entry name" value="Probable nik-1 protein (Os-1p protein)"/>
    <property type="match status" value="1"/>
</dbReference>
<name>J4IB99_9APHY</name>
<dbReference type="InterPro" id="IPR003661">
    <property type="entry name" value="HisK_dim/P_dom"/>
</dbReference>
<dbReference type="Gene3D" id="3.40.50.2300">
    <property type="match status" value="1"/>
</dbReference>
<dbReference type="InterPro" id="IPR036890">
    <property type="entry name" value="HATPase_C_sf"/>
</dbReference>
<evidence type="ECO:0000256" key="3">
    <source>
        <dbReference type="ARBA" id="ARBA00022553"/>
    </source>
</evidence>
<comment type="catalytic activity">
    <reaction evidence="1">
        <text>ATP + protein L-histidine = ADP + protein N-phospho-L-histidine.</text>
        <dbReference type="EC" id="2.7.13.3"/>
    </reaction>
</comment>
<dbReference type="CDD" id="cd17546">
    <property type="entry name" value="REC_hyHK_CKI1_RcsC-like"/>
    <property type="match status" value="1"/>
</dbReference>
<dbReference type="GO" id="GO:0005524">
    <property type="term" value="F:ATP binding"/>
    <property type="evidence" value="ECO:0007669"/>
    <property type="project" value="UniProtKB-KW"/>
</dbReference>
<dbReference type="SMART" id="SM00388">
    <property type="entry name" value="HisKA"/>
    <property type="match status" value="1"/>
</dbReference>
<dbReference type="InterPro" id="IPR004358">
    <property type="entry name" value="Sig_transdc_His_kin-like_C"/>
</dbReference>
<dbReference type="GO" id="GO:0016020">
    <property type="term" value="C:membrane"/>
    <property type="evidence" value="ECO:0007669"/>
    <property type="project" value="InterPro"/>
</dbReference>
<dbReference type="FunFam" id="1.10.287.130:FF:000002">
    <property type="entry name" value="Two-component osmosensing histidine kinase"/>
    <property type="match status" value="1"/>
</dbReference>
<evidence type="ECO:0000259" key="12">
    <source>
        <dbReference type="PROSITE" id="PS50109"/>
    </source>
</evidence>
<evidence type="ECO:0000259" key="14">
    <source>
        <dbReference type="PROSITE" id="PS50885"/>
    </source>
</evidence>
<keyword evidence="5" id="KW-0677">Repeat</keyword>
<feature type="compositionally biased region" description="Low complexity" evidence="11">
    <location>
        <begin position="87"/>
        <end position="102"/>
    </location>
</feature>
<evidence type="ECO:0000256" key="10">
    <source>
        <dbReference type="PROSITE-ProRule" id="PRU00169"/>
    </source>
</evidence>
<feature type="domain" description="HAMP" evidence="14">
    <location>
        <begin position="741"/>
        <end position="794"/>
    </location>
</feature>
<dbReference type="InterPro" id="IPR011006">
    <property type="entry name" value="CheY-like_superfamily"/>
</dbReference>
<dbReference type="EMBL" id="HE797149">
    <property type="protein sequence ID" value="CCM04291.1"/>
    <property type="molecule type" value="Genomic_DNA"/>
</dbReference>
<protein>
    <recommendedName>
        <fullName evidence="2">histidine kinase</fullName>
        <ecNumber evidence="2">2.7.13.3</ecNumber>
    </recommendedName>
</protein>
<dbReference type="SMART" id="SM00387">
    <property type="entry name" value="HATPase_c"/>
    <property type="match status" value="1"/>
</dbReference>
<feature type="domain" description="HAMP" evidence="14">
    <location>
        <begin position="263"/>
        <end position="316"/>
    </location>
</feature>
<dbReference type="RefSeq" id="XP_012183574.1">
    <property type="nucleotide sequence ID" value="XM_012328184.1"/>
</dbReference>
<sequence length="1431" mass="154748">MAPIVDYRGHISHPFLQHLVALLSVYELGPLSSPTPKYDGPSDWQTDSILRSLGAMARRMYTAEEALSSIRASETCGPESKKRRSVGDSPSVSSASSSTSRSDPAEFSSSINHTATTSSPFFVATPTSSVESIPSTLSTKDIDMADINDLDSEPTPSAHHPRTGRSSKRTPSPMTISLDGVVNPLESQSVYRSAANGSVSAPPSSYADHISCPSCGKTITDTATISKVTTLAGEPISSPLVVPPGPLAAAAFESGMSAVEELKLLKAQVQDVARVCNAVARGDLSQKITVPVQGVVMVQLKEVINAMVDKLGQFAKEVTRVSQEVGTEGKLGGQALVLDVEGTWRELTGVVNKLAANLTNQVRSIAKVTKAVALGDLSKQIEVDARGEILELKNTVNGMVVRLRTLAAEVTRVTLEVGSKGKLGGQVHVPDVEGVWLELTRNVNRMCSSLTDQVRSIAKVTTAVAKGDLTQKIEIEVEGEMLTLKRTVNSMVDQLSAFASEVTRVALEVGTQGILGGQARVEGVQGTWADLTRNVNKMATNLTDQVRSISEVTKAVANGDLSRTVNVDVQGEMLDLKTTVNQMVARLSTLASEVTRVSLEVGTEGIMGGQAYVPDVQGMWKVLSDNVNLMAMNLTNQVRSIAEVTKAVAGGDLTKRITVDVRGEMLDLKKTVNGMTESLSVFADEVTRVAKEVGTEGKLGGQARVTGVGGTWKVGLLMRSIGARLNDRAQDLTDNVNVMAANLTLQVRTIAVATRAVARGDLTRKVTGVSVSGEMLDLVNTINSMIDQLAIFAAEVKKVAREVGTEGKLGGQAEVGNVEGIWQDITMSVNTMASNLTTQVRGFAQISAAAMDGDFSRFITVEASGEMDSLKTQINQMVFNLRDSIQKNTAAREAAELANRSKSEFLANMSHEIRTPMNGIIGMTELTLDSDLNRSQRESLLLVHSLARSLLLIIDDILDISKIEAGRMTMEQVSYSLRQTVFGILKTLVVRASQNQLDLTYDVDPEIPDQLIGDSLRLRQVITNLVGNAIKFTPSKVSRKGHVALSCRLLAMDDMNVTLEFCVSDTGIGIAKDKLTMIFDTFCQADGSTTREYGGTGLGLSISKRLVTLMQGNMWVESEVSNGSKFFFTITSQISPMSMEATLGKMQPFAKRNILFVDTLHDQTGVVQRILELGLRPYVVHDVCEVADKATCPHIDTIVVDSLMVTESLREYEHLRYIPVVLLTPQSAPRLNLKWCLDNSISSQVTTPVSAQDLASALISALESNTVTPVVAENDVPYDILIAEDNLVNQKLAVKILEKYGHQVEIAENGQLAVDAFKARIQRNRPFDIILMDVSMPFMGGMEATEHIRAYETSHGLDPVPIIALTAHAMIGDRERCLQAGMDDHITKPLRRNDLINAINKLAGERKAHMARNRVHHRSALPIAAMLREWR</sequence>
<proteinExistence type="predicted"/>
<dbReference type="Pfam" id="PF02518">
    <property type="entry name" value="HATPase_c"/>
    <property type="match status" value="1"/>
</dbReference>
<evidence type="ECO:0000256" key="2">
    <source>
        <dbReference type="ARBA" id="ARBA00012438"/>
    </source>
</evidence>
<keyword evidence="9" id="KW-0902">Two-component regulatory system</keyword>
<evidence type="ECO:0000256" key="11">
    <source>
        <dbReference type="SAM" id="MobiDB-lite"/>
    </source>
</evidence>
<dbReference type="EC" id="2.7.13.3" evidence="2"/>
<dbReference type="GeneID" id="24099202"/>
<evidence type="ECO:0000313" key="15">
    <source>
        <dbReference type="EMBL" id="CCM04291.1"/>
    </source>
</evidence>
<feature type="domain" description="HAMP" evidence="14">
    <location>
        <begin position="834"/>
        <end position="886"/>
    </location>
</feature>
<evidence type="ECO:0000256" key="9">
    <source>
        <dbReference type="ARBA" id="ARBA00023012"/>
    </source>
</evidence>
<evidence type="ECO:0000256" key="8">
    <source>
        <dbReference type="ARBA" id="ARBA00022840"/>
    </source>
</evidence>
<evidence type="ECO:0000256" key="6">
    <source>
        <dbReference type="ARBA" id="ARBA00022741"/>
    </source>
</evidence>
<evidence type="ECO:0000256" key="1">
    <source>
        <dbReference type="ARBA" id="ARBA00000085"/>
    </source>
</evidence>
<dbReference type="SMART" id="SM00304">
    <property type="entry name" value="HAMP"/>
    <property type="match status" value="7"/>
</dbReference>
<dbReference type="Pfam" id="PF00512">
    <property type="entry name" value="HisKA"/>
    <property type="match status" value="1"/>
</dbReference>
<evidence type="ECO:0000256" key="4">
    <source>
        <dbReference type="ARBA" id="ARBA00022679"/>
    </source>
</evidence>
<dbReference type="Pfam" id="PF00072">
    <property type="entry name" value="Response_reg"/>
    <property type="match status" value="1"/>
</dbReference>
<feature type="region of interest" description="Disordered" evidence="11">
    <location>
        <begin position="68"/>
        <end position="175"/>
    </location>
</feature>
<dbReference type="PROSITE" id="PS50110">
    <property type="entry name" value="RESPONSE_REGULATORY"/>
    <property type="match status" value="1"/>
</dbReference>
<dbReference type="PRINTS" id="PR00344">
    <property type="entry name" value="BCTRLSENSOR"/>
</dbReference>
<feature type="domain" description="Histidine kinase" evidence="12">
    <location>
        <begin position="908"/>
        <end position="1134"/>
    </location>
</feature>
<dbReference type="STRING" id="599839.J4IB99"/>
<evidence type="ECO:0000313" key="16">
    <source>
        <dbReference type="Proteomes" id="UP000006352"/>
    </source>
</evidence>
<dbReference type="SMART" id="SM00448">
    <property type="entry name" value="REC"/>
    <property type="match status" value="1"/>
</dbReference>
<reference evidence="15 16" key="1">
    <citation type="journal article" date="2012" name="Appl. Environ. Microbiol.">
        <title>Short-read sequencing for genomic analysis of the brown rot fungus Fibroporia radiculosa.</title>
        <authorList>
            <person name="Tang J.D."/>
            <person name="Perkins A.D."/>
            <person name="Sonstegard T.S."/>
            <person name="Schroeder S.G."/>
            <person name="Burgess S.C."/>
            <person name="Diehl S.V."/>
        </authorList>
    </citation>
    <scope>NUCLEOTIDE SEQUENCE [LARGE SCALE GENOMIC DNA]</scope>
    <source>
        <strain evidence="15 16">TFFH 294</strain>
    </source>
</reference>
<dbReference type="Gene3D" id="1.10.287.130">
    <property type="match status" value="1"/>
</dbReference>
<keyword evidence="8" id="KW-0067">ATP-binding</keyword>
<dbReference type="GO" id="GO:0071474">
    <property type="term" value="P:cellular hyperosmotic response"/>
    <property type="evidence" value="ECO:0007669"/>
    <property type="project" value="TreeGrafter"/>
</dbReference>
<gene>
    <name evidence="15" type="ORF">FIBRA_06462</name>
</gene>
<dbReference type="Gene3D" id="3.30.565.10">
    <property type="entry name" value="Histidine kinase-like ATPase, C-terminal domain"/>
    <property type="match status" value="1"/>
</dbReference>
<keyword evidence="4" id="KW-0808">Transferase</keyword>
<feature type="compositionally biased region" description="Basic residues" evidence="11">
    <location>
        <begin position="159"/>
        <end position="168"/>
    </location>
</feature>
<dbReference type="InterPro" id="IPR003594">
    <property type="entry name" value="HATPase_dom"/>
</dbReference>
<feature type="domain" description="HAMP" evidence="14">
    <location>
        <begin position="356"/>
        <end position="408"/>
    </location>
</feature>
<dbReference type="PROSITE" id="PS50109">
    <property type="entry name" value="HIS_KIN"/>
    <property type="match status" value="1"/>
</dbReference>
<dbReference type="InterPro" id="IPR036097">
    <property type="entry name" value="HisK_dim/P_sf"/>
</dbReference>
<dbReference type="InParanoid" id="J4IB99"/>
<keyword evidence="16" id="KW-1185">Reference proteome</keyword>
<dbReference type="SUPFAM" id="SSF47384">
    <property type="entry name" value="Homodimeric domain of signal transducing histidine kinase"/>
    <property type="match status" value="1"/>
</dbReference>